<feature type="compositionally biased region" description="Basic and acidic residues" evidence="1">
    <location>
        <begin position="78"/>
        <end position="101"/>
    </location>
</feature>
<comment type="caution">
    <text evidence="2">The sequence shown here is derived from an EMBL/GenBank/DDBJ whole genome shotgun (WGS) entry which is preliminary data.</text>
</comment>
<reference evidence="4 5" key="1">
    <citation type="submission" date="2018-08" db="EMBL/GenBank/DDBJ databases">
        <title>Genomic investigation of the strawberry pathogen Phytophthora fragariae indicates pathogenicity is determined by transcriptional variation in three key races.</title>
        <authorList>
            <person name="Adams T.M."/>
            <person name="Armitage A.D."/>
            <person name="Sobczyk M.K."/>
            <person name="Bates H.J."/>
            <person name="Dunwell J.M."/>
            <person name="Nellist C.F."/>
            <person name="Harrison R.J."/>
        </authorList>
    </citation>
    <scope>NUCLEOTIDE SEQUENCE [LARGE SCALE GENOMIC DNA]</scope>
    <source>
        <strain evidence="3 5">A4</strain>
        <strain evidence="2 4">NOV-27</strain>
    </source>
</reference>
<dbReference type="Proteomes" id="UP000433483">
    <property type="component" value="Unassembled WGS sequence"/>
</dbReference>
<dbReference type="EMBL" id="QXGB01000286">
    <property type="protein sequence ID" value="KAE9221073.1"/>
    <property type="molecule type" value="Genomic_DNA"/>
</dbReference>
<name>A0A6A3YM77_9STRA</name>
<keyword evidence="4" id="KW-1185">Reference proteome</keyword>
<evidence type="ECO:0000313" key="4">
    <source>
        <dbReference type="Proteomes" id="UP000433483"/>
    </source>
</evidence>
<proteinExistence type="predicted"/>
<gene>
    <name evidence="3" type="ORF">PF001_g6626</name>
    <name evidence="2" type="ORF">PF005_g7246</name>
</gene>
<accession>A0A6A3YM77</accession>
<dbReference type="AlphaFoldDB" id="A0A6A3YM77"/>
<evidence type="ECO:0000313" key="3">
    <source>
        <dbReference type="EMBL" id="KAE9317915.1"/>
    </source>
</evidence>
<sequence>MAMGKFALLHDDDSDYNADVRDDEPDEAPYAYEPAPLTPKEVVHEALGQYGALAEEDSEDEVDGSNKDAMSDIASDDDSQRHMDVQSAEGCHDDSVSRRDTTATYSPFPHKDETSARVTGQPNATTGQMGKETSAMVQTTLTSFVTSAGEVIETLRTAASPVAHAEDDFVPGSPDSQQEFTMAEGRILQEALGIDGYASGSQASQDGTGMDIVLPVRYPRASSGEVVENAYFRLLRAPEGEEIDKEDYGQYKLFTAANAEAFSKWCSLYRSRLEIPATRRRSNPRTIAPWLLEHVGALRHLFAFLPYPELEAKQWASENLYQWGAVEAFREQSDAIWRIKNDTAVAHDARELCTFWHSAISKGPDSTRYTLAGAVTDGQDSAE</sequence>
<evidence type="ECO:0000313" key="2">
    <source>
        <dbReference type="EMBL" id="KAE9221073.1"/>
    </source>
</evidence>
<feature type="compositionally biased region" description="Polar residues" evidence="1">
    <location>
        <begin position="116"/>
        <end position="128"/>
    </location>
</feature>
<feature type="region of interest" description="Disordered" evidence="1">
    <location>
        <begin position="1"/>
        <end position="132"/>
    </location>
</feature>
<dbReference type="Proteomes" id="UP000437068">
    <property type="component" value="Unassembled WGS sequence"/>
</dbReference>
<protein>
    <submittedName>
        <fullName evidence="2">Uncharacterized protein</fullName>
    </submittedName>
</protein>
<dbReference type="EMBL" id="QXGE01000267">
    <property type="protein sequence ID" value="KAE9317915.1"/>
    <property type="molecule type" value="Genomic_DNA"/>
</dbReference>
<organism evidence="2 4">
    <name type="scientific">Phytophthora fragariae</name>
    <dbReference type="NCBI Taxonomy" id="53985"/>
    <lineage>
        <taxon>Eukaryota</taxon>
        <taxon>Sar</taxon>
        <taxon>Stramenopiles</taxon>
        <taxon>Oomycota</taxon>
        <taxon>Peronosporomycetes</taxon>
        <taxon>Peronosporales</taxon>
        <taxon>Peronosporaceae</taxon>
        <taxon>Phytophthora</taxon>
    </lineage>
</organism>
<feature type="compositionally biased region" description="Acidic residues" evidence="1">
    <location>
        <begin position="54"/>
        <end position="63"/>
    </location>
</feature>
<evidence type="ECO:0000313" key="5">
    <source>
        <dbReference type="Proteomes" id="UP000437068"/>
    </source>
</evidence>
<feature type="compositionally biased region" description="Acidic residues" evidence="1">
    <location>
        <begin position="12"/>
        <end position="27"/>
    </location>
</feature>
<evidence type="ECO:0000256" key="1">
    <source>
        <dbReference type="SAM" id="MobiDB-lite"/>
    </source>
</evidence>